<dbReference type="RefSeq" id="WP_338891414.1">
    <property type="nucleotide sequence ID" value="NZ_CP147846.1"/>
</dbReference>
<keyword evidence="1" id="KW-0472">Membrane</keyword>
<reference evidence="2 3" key="1">
    <citation type="submission" date="2024-03" db="EMBL/GenBank/DDBJ databases">
        <title>Natural products discovery in diverse microorganisms through a two-stage MS feature dereplication strategy.</title>
        <authorList>
            <person name="Zhang R."/>
        </authorList>
    </citation>
    <scope>NUCLEOTIDE SEQUENCE [LARGE SCALE GENOMIC DNA]</scope>
    <source>
        <strain evidence="2 3">18930</strain>
    </source>
</reference>
<evidence type="ECO:0000256" key="1">
    <source>
        <dbReference type="SAM" id="Phobius"/>
    </source>
</evidence>
<organism evidence="2 3">
    <name type="scientific">Rhodococcus sovatensis</name>
    <dbReference type="NCBI Taxonomy" id="1805840"/>
    <lineage>
        <taxon>Bacteria</taxon>
        <taxon>Bacillati</taxon>
        <taxon>Actinomycetota</taxon>
        <taxon>Actinomycetes</taxon>
        <taxon>Mycobacteriales</taxon>
        <taxon>Nocardiaceae</taxon>
        <taxon>Rhodococcus</taxon>
    </lineage>
</organism>
<protein>
    <submittedName>
        <fullName evidence="2">Uncharacterized protein</fullName>
    </submittedName>
</protein>
<dbReference type="EMBL" id="CP147846">
    <property type="protein sequence ID" value="WXG70183.1"/>
    <property type="molecule type" value="Genomic_DNA"/>
</dbReference>
<name>A0ABZ2PQM8_9NOCA</name>
<keyword evidence="1" id="KW-1133">Transmembrane helix</keyword>
<evidence type="ECO:0000313" key="3">
    <source>
        <dbReference type="Proteomes" id="UP001432000"/>
    </source>
</evidence>
<proteinExistence type="predicted"/>
<keyword evidence="3" id="KW-1185">Reference proteome</keyword>
<feature type="transmembrane region" description="Helical" evidence="1">
    <location>
        <begin position="12"/>
        <end position="43"/>
    </location>
</feature>
<keyword evidence="1" id="KW-0812">Transmembrane</keyword>
<gene>
    <name evidence="2" type="ORF">WDS16_06590</name>
</gene>
<dbReference type="Proteomes" id="UP001432000">
    <property type="component" value="Chromosome"/>
</dbReference>
<evidence type="ECO:0000313" key="2">
    <source>
        <dbReference type="EMBL" id="WXG70183.1"/>
    </source>
</evidence>
<accession>A0ABZ2PQM8</accession>
<sequence length="50" mass="5264">MAWGDGLQLAAIVLLCGVGACLIVVGAYGSGGLMLAVSAFWFWRLYRTGE</sequence>